<keyword evidence="10" id="KW-1185">Reference proteome</keyword>
<dbReference type="InterPro" id="IPR050339">
    <property type="entry name" value="CC_SR_Kinase"/>
</dbReference>
<dbReference type="AlphaFoldDB" id="A0A0D2PKN0"/>
<feature type="compositionally biased region" description="Low complexity" evidence="7">
    <location>
        <begin position="301"/>
        <end position="318"/>
    </location>
</feature>
<evidence type="ECO:0000313" key="9">
    <source>
        <dbReference type="EMBL" id="KJA28946.1"/>
    </source>
</evidence>
<feature type="region of interest" description="Disordered" evidence="7">
    <location>
        <begin position="237"/>
        <end position="339"/>
    </location>
</feature>
<dbReference type="InterPro" id="IPR011009">
    <property type="entry name" value="Kinase-like_dom_sf"/>
</dbReference>
<keyword evidence="3" id="KW-0418">Kinase</keyword>
<gene>
    <name evidence="9" type="ORF">HYPSUDRAFT_61790</name>
</gene>
<dbReference type="STRING" id="945553.A0A0D2PKN0"/>
<evidence type="ECO:0000256" key="4">
    <source>
        <dbReference type="ARBA" id="ARBA00022840"/>
    </source>
</evidence>
<dbReference type="GO" id="GO:0005634">
    <property type="term" value="C:nucleus"/>
    <property type="evidence" value="ECO:0007669"/>
    <property type="project" value="TreeGrafter"/>
</dbReference>
<feature type="region of interest" description="Disordered" evidence="7">
    <location>
        <begin position="354"/>
        <end position="386"/>
    </location>
</feature>
<dbReference type="Gene3D" id="3.30.200.20">
    <property type="entry name" value="Phosphorylase Kinase, domain 1"/>
    <property type="match status" value="1"/>
</dbReference>
<dbReference type="PANTHER" id="PTHR11042">
    <property type="entry name" value="EUKARYOTIC TRANSLATION INITIATION FACTOR 2-ALPHA KINASE EIF2-ALPHA KINASE -RELATED"/>
    <property type="match status" value="1"/>
</dbReference>
<keyword evidence="2 6" id="KW-0547">Nucleotide-binding</keyword>
<keyword evidence="1" id="KW-0808">Transferase</keyword>
<dbReference type="InterPro" id="IPR000719">
    <property type="entry name" value="Prot_kinase_dom"/>
</dbReference>
<dbReference type="EMBL" id="KN817520">
    <property type="protein sequence ID" value="KJA28946.1"/>
    <property type="molecule type" value="Genomic_DNA"/>
</dbReference>
<evidence type="ECO:0000256" key="7">
    <source>
        <dbReference type="SAM" id="MobiDB-lite"/>
    </source>
</evidence>
<feature type="compositionally biased region" description="Low complexity" evidence="7">
    <location>
        <begin position="364"/>
        <end position="386"/>
    </location>
</feature>
<dbReference type="GO" id="GO:0004672">
    <property type="term" value="F:protein kinase activity"/>
    <property type="evidence" value="ECO:0007669"/>
    <property type="project" value="InterPro"/>
</dbReference>
<dbReference type="Proteomes" id="UP000054270">
    <property type="component" value="Unassembled WGS sequence"/>
</dbReference>
<reference evidence="10" key="1">
    <citation type="submission" date="2014-04" db="EMBL/GenBank/DDBJ databases">
        <title>Evolutionary Origins and Diversification of the Mycorrhizal Mutualists.</title>
        <authorList>
            <consortium name="DOE Joint Genome Institute"/>
            <consortium name="Mycorrhizal Genomics Consortium"/>
            <person name="Kohler A."/>
            <person name="Kuo A."/>
            <person name="Nagy L.G."/>
            <person name="Floudas D."/>
            <person name="Copeland A."/>
            <person name="Barry K.W."/>
            <person name="Cichocki N."/>
            <person name="Veneault-Fourrey C."/>
            <person name="LaButti K."/>
            <person name="Lindquist E.A."/>
            <person name="Lipzen A."/>
            <person name="Lundell T."/>
            <person name="Morin E."/>
            <person name="Murat C."/>
            <person name="Riley R."/>
            <person name="Ohm R."/>
            <person name="Sun H."/>
            <person name="Tunlid A."/>
            <person name="Henrissat B."/>
            <person name="Grigoriev I.V."/>
            <person name="Hibbett D.S."/>
            <person name="Martin F."/>
        </authorList>
    </citation>
    <scope>NUCLEOTIDE SEQUENCE [LARGE SCALE GENOMIC DNA]</scope>
    <source>
        <strain evidence="10">FD-334 SS-4</strain>
    </source>
</reference>
<proteinExistence type="inferred from homology"/>
<feature type="compositionally biased region" description="Low complexity" evidence="7">
    <location>
        <begin position="678"/>
        <end position="693"/>
    </location>
</feature>
<organism evidence="9 10">
    <name type="scientific">Hypholoma sublateritium (strain FD-334 SS-4)</name>
    <dbReference type="NCBI Taxonomy" id="945553"/>
    <lineage>
        <taxon>Eukaryota</taxon>
        <taxon>Fungi</taxon>
        <taxon>Dikarya</taxon>
        <taxon>Basidiomycota</taxon>
        <taxon>Agaricomycotina</taxon>
        <taxon>Agaricomycetes</taxon>
        <taxon>Agaricomycetidae</taxon>
        <taxon>Agaricales</taxon>
        <taxon>Agaricineae</taxon>
        <taxon>Strophariaceae</taxon>
        <taxon>Hypholoma</taxon>
    </lineage>
</organism>
<comment type="similarity">
    <text evidence="5">Belongs to the protein kinase superfamily. Ser/Thr protein kinase family. GCN2 subfamily.</text>
</comment>
<evidence type="ECO:0000256" key="1">
    <source>
        <dbReference type="ARBA" id="ARBA00022679"/>
    </source>
</evidence>
<dbReference type="PROSITE" id="PS00108">
    <property type="entry name" value="PROTEIN_KINASE_ST"/>
    <property type="match status" value="1"/>
</dbReference>
<feature type="compositionally biased region" description="Low complexity" evidence="7">
    <location>
        <begin position="86"/>
        <end position="96"/>
    </location>
</feature>
<evidence type="ECO:0000256" key="3">
    <source>
        <dbReference type="ARBA" id="ARBA00022777"/>
    </source>
</evidence>
<dbReference type="InterPro" id="IPR008271">
    <property type="entry name" value="Ser/Thr_kinase_AS"/>
</dbReference>
<dbReference type="PROSITE" id="PS00107">
    <property type="entry name" value="PROTEIN_KINASE_ATP"/>
    <property type="match status" value="1"/>
</dbReference>
<dbReference type="OMA" id="WQSAVAH"/>
<dbReference type="SMART" id="SM00220">
    <property type="entry name" value="S_TKc"/>
    <property type="match status" value="1"/>
</dbReference>
<feature type="region of interest" description="Disordered" evidence="7">
    <location>
        <begin position="1"/>
        <end position="118"/>
    </location>
</feature>
<dbReference type="GO" id="GO:0005524">
    <property type="term" value="F:ATP binding"/>
    <property type="evidence" value="ECO:0007669"/>
    <property type="project" value="UniProtKB-UniRule"/>
</dbReference>
<dbReference type="OrthoDB" id="5337378at2759"/>
<evidence type="ECO:0000256" key="6">
    <source>
        <dbReference type="PROSITE-ProRule" id="PRU10141"/>
    </source>
</evidence>
<dbReference type="PROSITE" id="PS50011">
    <property type="entry name" value="PROTEIN_KINASE_DOM"/>
    <property type="match status" value="1"/>
</dbReference>
<feature type="compositionally biased region" description="Low complexity" evidence="7">
    <location>
        <begin position="108"/>
        <end position="118"/>
    </location>
</feature>
<feature type="region of interest" description="Disordered" evidence="7">
    <location>
        <begin position="601"/>
        <end position="649"/>
    </location>
</feature>
<name>A0A0D2PKN0_HYPSF</name>
<feature type="compositionally biased region" description="Low complexity" evidence="7">
    <location>
        <begin position="34"/>
        <end position="62"/>
    </location>
</feature>
<dbReference type="SUPFAM" id="SSF56112">
    <property type="entry name" value="Protein kinase-like (PK-like)"/>
    <property type="match status" value="1"/>
</dbReference>
<dbReference type="Pfam" id="PF00069">
    <property type="entry name" value="Pkinase"/>
    <property type="match status" value="2"/>
</dbReference>
<feature type="compositionally biased region" description="Low complexity" evidence="7">
    <location>
        <begin position="726"/>
        <end position="742"/>
    </location>
</feature>
<feature type="domain" description="Protein kinase" evidence="8">
    <location>
        <begin position="793"/>
        <end position="1088"/>
    </location>
</feature>
<protein>
    <recommendedName>
        <fullName evidence="8">Protein kinase domain-containing protein</fullName>
    </recommendedName>
</protein>
<accession>A0A0D2PKN0</accession>
<dbReference type="InterPro" id="IPR017441">
    <property type="entry name" value="Protein_kinase_ATP_BS"/>
</dbReference>
<evidence type="ECO:0000256" key="5">
    <source>
        <dbReference type="ARBA" id="ARBA00037982"/>
    </source>
</evidence>
<feature type="region of interest" description="Disordered" evidence="7">
    <location>
        <begin position="678"/>
        <end position="788"/>
    </location>
</feature>
<feature type="compositionally biased region" description="Acidic residues" evidence="7">
    <location>
        <begin position="634"/>
        <end position="643"/>
    </location>
</feature>
<evidence type="ECO:0000259" key="8">
    <source>
        <dbReference type="PROSITE" id="PS50011"/>
    </source>
</evidence>
<dbReference type="Gene3D" id="1.10.510.10">
    <property type="entry name" value="Transferase(Phosphotransferase) domain 1"/>
    <property type="match status" value="1"/>
</dbReference>
<evidence type="ECO:0000256" key="2">
    <source>
        <dbReference type="ARBA" id="ARBA00022741"/>
    </source>
</evidence>
<keyword evidence="4 6" id="KW-0067">ATP-binding</keyword>
<dbReference type="GO" id="GO:0005737">
    <property type="term" value="C:cytoplasm"/>
    <property type="evidence" value="ECO:0007669"/>
    <property type="project" value="TreeGrafter"/>
</dbReference>
<feature type="binding site" evidence="6">
    <location>
        <position position="823"/>
    </location>
    <ligand>
        <name>ATP</name>
        <dbReference type="ChEBI" id="CHEBI:30616"/>
    </ligand>
</feature>
<evidence type="ECO:0000313" key="10">
    <source>
        <dbReference type="Proteomes" id="UP000054270"/>
    </source>
</evidence>
<sequence>MSPFTSHSPALAHFSNPFYATKPQPIPADDEEGSIFLSSARSDASSTSPFFTSTTPQPLLTPVKETHRTHARPPLGPASMNTRLGPAAPSADPASATRVGVGTKRKSTPNITPLRPTTLTPLKISTTKNGDSFVAFDRLAPLPAPKFTARTPQTKAETEAYLKRQTATLTRLRLSDQHASNDHFDDAATHDSGCEMDEESDHALFLNKPRLSAKGGQFATPLLFNPPLFKGKENEEVAEAVSPGGHISKRRARSRPLSGELLEKSYKPPKSPIKSGIPCRVGAARPRHSGPVTFPSTTAHRACASPGSSSSSSDAGSPRPRRRMGGGASLHPPRPPLSRIDSVSAASLFFGPAIPVVKPPPESGPMTRSRTSSSGRAAAQASAPKRPAYFANRHSYAGPDSDMRAWTTVQTRAASPGSSPFAPAGADAHGDRSVEMDDADMFFAADDAFHMRVPISPPPPTRALPMKYAGAGSDEDEMPSTGSSTGGFAVRAMPQASTSGSSICSDDGLVTPGITPEAPSGWPPAGGSPRVFSGDVAEDTHPYVDVDAFIVRTLAAAAKAGAMPKRAPGTPVKKARMAFFGNARPWQSAVAQKVAPREDAGAVAAGGKAPRKSLPAAFHQGGGGEAGARLSATDTEEECEEDSPSVRRDRERYVGLGLGQPHAAPLQQQRTRWFMRRSSSGAFSSGSEAASASNTPTRGKAACDWQLPKPRIPPRLSPADGDALRSTSGSSSSSAATLNSPSDYRRRSLAEGGVAGAPPQHHHQLAPRPGMGVRRLSDSFTEDQHPERFERDFEEIEEIGSGEFGRVIKVRKSKTGEVYAVKKSKRFEGVKHRLRLREEVNILQHLSQAALAQYADGRHPNVLAYIDSWDEHEALYICTELCESGNLARFLWEYGRVFPRLDEARVWKITADLSNGLRFIHDSGVIHLDVKPANVFVTKEGRFKIGDFGMASLWPRPAFLDSTALGAAAPGAGLLLGGGAATAPGGGGGAGGGFEREGDKLYLAPEVLQGRYGKAADMFSFGMTILETASNIVVPDQGEGWQRLRREDFSQVDLEEDSPELAGLILAMMRTDPALRVSAEEVCAHPVVRRAGEAMDAMRAGLRAAGLSTWGASPLAGVPPDFLDAILCREGGAMDTSL</sequence>